<evidence type="ECO:0000256" key="1">
    <source>
        <dbReference type="ARBA" id="ARBA00025758"/>
    </source>
</evidence>
<evidence type="ECO:0000256" key="2">
    <source>
        <dbReference type="SAM" id="MobiDB-lite"/>
    </source>
</evidence>
<dbReference type="AlphaFoldDB" id="A0ABD1ACT8"/>
<accession>A0ABD1ACT8</accession>
<protein>
    <recommendedName>
        <fullName evidence="5">Gem-associated protein 2</fullName>
    </recommendedName>
</protein>
<feature type="compositionally biased region" description="Polar residues" evidence="2">
    <location>
        <begin position="33"/>
        <end position="44"/>
    </location>
</feature>
<comment type="similarity">
    <text evidence="1">Belongs to the gemin-2 family.</text>
</comment>
<dbReference type="PANTHER" id="PTHR12794:SF0">
    <property type="entry name" value="GEM-ASSOCIATED PROTEIN 2"/>
    <property type="match status" value="1"/>
</dbReference>
<gene>
    <name evidence="3" type="ORF">V5N11_004172</name>
</gene>
<name>A0ABD1ACT8_CARAN</name>
<feature type="compositionally biased region" description="Basic and acidic residues" evidence="2">
    <location>
        <begin position="10"/>
        <end position="32"/>
    </location>
</feature>
<feature type="region of interest" description="Disordered" evidence="2">
    <location>
        <begin position="252"/>
        <end position="275"/>
    </location>
</feature>
<evidence type="ECO:0000313" key="4">
    <source>
        <dbReference type="Proteomes" id="UP001558713"/>
    </source>
</evidence>
<organism evidence="3 4">
    <name type="scientific">Cardamine amara subsp. amara</name>
    <dbReference type="NCBI Taxonomy" id="228776"/>
    <lineage>
        <taxon>Eukaryota</taxon>
        <taxon>Viridiplantae</taxon>
        <taxon>Streptophyta</taxon>
        <taxon>Embryophyta</taxon>
        <taxon>Tracheophyta</taxon>
        <taxon>Spermatophyta</taxon>
        <taxon>Magnoliopsida</taxon>
        <taxon>eudicotyledons</taxon>
        <taxon>Gunneridae</taxon>
        <taxon>Pentapetalae</taxon>
        <taxon>rosids</taxon>
        <taxon>malvids</taxon>
        <taxon>Brassicales</taxon>
        <taxon>Brassicaceae</taxon>
        <taxon>Cardamineae</taxon>
        <taxon>Cardamine</taxon>
    </lineage>
</organism>
<dbReference type="Proteomes" id="UP001558713">
    <property type="component" value="Unassembled WGS sequence"/>
</dbReference>
<proteinExistence type="inferred from homology"/>
<dbReference type="EMBL" id="JBANAX010000651">
    <property type="protein sequence ID" value="KAL1199245.1"/>
    <property type="molecule type" value="Genomic_DNA"/>
</dbReference>
<evidence type="ECO:0000313" key="3">
    <source>
        <dbReference type="EMBL" id="KAL1199245.1"/>
    </source>
</evidence>
<dbReference type="InterPro" id="IPR035426">
    <property type="entry name" value="Gemin2/Brr1"/>
</dbReference>
<sequence length="524" mass="59151">MSLMTTATSDSDHYIPEKTSIHPDRLVEDTDSTKQLNSETHPQASSSETTTSMEDTTVSEILEDNKVSEKPQHIKESSFSKADDVNQIEQVCIELNKEKSLNFEEKLQESEVQRLLEAEKIRLLAEIELGSIFGKRVDVDNDVDKRSVKIELIDDTVLVNVASKRPGSAYTDKELSRKHKKIGLKAKVSDFHSCGENNREKFRRLYSRKQLESMRFAHIVNQRKVWSEMYGKLLPAVVTEYESLVCLKNHKTSKSNRGKGQTESGIGENLGTEEGMEDLNGEDYTEDNDDYNSILKPAFAVDGEPDFSTGPPEDGLEYLRRVRWEAKGFPNVKVAKIDESNYIKKEQSVYMPLIPEIPKCPEYLLPAKEWEDLLLSDFLHLHQAISQNADSCEDEIISNQSVEHLLIEIFNKHLHIESDESFGGMISEIQGMDSVTRISKLKKRICLVEKESSIESSDCKWVVALCASLDTPLDADTSACLRALLRKCASVRAEKSLEVGDEEVITMANILITIAGRYFGQMGQ</sequence>
<evidence type="ECO:0008006" key="5">
    <source>
        <dbReference type="Google" id="ProtNLM"/>
    </source>
</evidence>
<dbReference type="Gene3D" id="1.20.58.1070">
    <property type="match status" value="1"/>
</dbReference>
<dbReference type="PANTHER" id="PTHR12794">
    <property type="entry name" value="GEMIN2"/>
    <property type="match status" value="1"/>
</dbReference>
<reference evidence="3 4" key="1">
    <citation type="submission" date="2024-04" db="EMBL/GenBank/DDBJ databases">
        <title>Genome assembly C_amara_ONT_v2.</title>
        <authorList>
            <person name="Yant L."/>
            <person name="Moore C."/>
            <person name="Slenker M."/>
        </authorList>
    </citation>
    <scope>NUCLEOTIDE SEQUENCE [LARGE SCALE GENOMIC DNA]</scope>
    <source>
        <tissue evidence="3">Leaf</tissue>
    </source>
</reference>
<feature type="region of interest" description="Disordered" evidence="2">
    <location>
        <begin position="1"/>
        <end position="55"/>
    </location>
</feature>
<keyword evidence="4" id="KW-1185">Reference proteome</keyword>
<feature type="compositionally biased region" description="Low complexity" evidence="2">
    <location>
        <begin position="45"/>
        <end position="55"/>
    </location>
</feature>
<comment type="caution">
    <text evidence="3">The sequence shown here is derived from an EMBL/GenBank/DDBJ whole genome shotgun (WGS) entry which is preliminary data.</text>
</comment>
<dbReference type="Pfam" id="PF04938">
    <property type="entry name" value="SIP1"/>
    <property type="match status" value="1"/>
</dbReference>